<accession>A0ABW5LKR9</accession>
<dbReference type="RefSeq" id="WP_378294827.1">
    <property type="nucleotide sequence ID" value="NZ_JBHULE010000035.1"/>
</dbReference>
<feature type="transmembrane region" description="Helical" evidence="1">
    <location>
        <begin position="12"/>
        <end position="45"/>
    </location>
</feature>
<dbReference type="Proteomes" id="UP001597319">
    <property type="component" value="Unassembled WGS sequence"/>
</dbReference>
<protein>
    <submittedName>
        <fullName evidence="2">Uncharacterized protein</fullName>
    </submittedName>
</protein>
<name>A0ABW5LKR9_9FLAO</name>
<gene>
    <name evidence="2" type="ORF">ACFSR1_20030</name>
</gene>
<feature type="transmembrane region" description="Helical" evidence="1">
    <location>
        <begin position="91"/>
        <end position="110"/>
    </location>
</feature>
<keyword evidence="3" id="KW-1185">Reference proteome</keyword>
<keyword evidence="1" id="KW-1133">Transmembrane helix</keyword>
<reference evidence="3" key="1">
    <citation type="journal article" date="2019" name="Int. J. Syst. Evol. Microbiol.">
        <title>The Global Catalogue of Microorganisms (GCM) 10K type strain sequencing project: providing services to taxonomists for standard genome sequencing and annotation.</title>
        <authorList>
            <consortium name="The Broad Institute Genomics Platform"/>
            <consortium name="The Broad Institute Genome Sequencing Center for Infectious Disease"/>
            <person name="Wu L."/>
            <person name="Ma J."/>
        </authorList>
    </citation>
    <scope>NUCLEOTIDE SEQUENCE [LARGE SCALE GENOMIC DNA]</scope>
    <source>
        <strain evidence="3">KCTC 52274</strain>
    </source>
</reference>
<organism evidence="2 3">
    <name type="scientific">Aquimarina rubra</name>
    <dbReference type="NCBI Taxonomy" id="1920033"/>
    <lineage>
        <taxon>Bacteria</taxon>
        <taxon>Pseudomonadati</taxon>
        <taxon>Bacteroidota</taxon>
        <taxon>Flavobacteriia</taxon>
        <taxon>Flavobacteriales</taxon>
        <taxon>Flavobacteriaceae</taxon>
        <taxon>Aquimarina</taxon>
    </lineage>
</organism>
<keyword evidence="1" id="KW-0812">Transmembrane</keyword>
<keyword evidence="1" id="KW-0472">Membrane</keyword>
<evidence type="ECO:0000313" key="2">
    <source>
        <dbReference type="EMBL" id="MFD2564977.1"/>
    </source>
</evidence>
<evidence type="ECO:0000313" key="3">
    <source>
        <dbReference type="Proteomes" id="UP001597319"/>
    </source>
</evidence>
<proteinExistence type="predicted"/>
<sequence>MKTIHNINKWSFIITLLLYMTVILGLLSQILLGFIQVIIAIIIFSKWKQHTYRIRKYLIIYFSIVALYGVFWLLGIAETFNTNSMVMDPSILYLCIIPMSIAAYFVYVTYQIKKSTHELKLDYI</sequence>
<evidence type="ECO:0000256" key="1">
    <source>
        <dbReference type="SAM" id="Phobius"/>
    </source>
</evidence>
<dbReference type="EMBL" id="JBHULE010000035">
    <property type="protein sequence ID" value="MFD2564977.1"/>
    <property type="molecule type" value="Genomic_DNA"/>
</dbReference>
<comment type="caution">
    <text evidence="2">The sequence shown here is derived from an EMBL/GenBank/DDBJ whole genome shotgun (WGS) entry which is preliminary data.</text>
</comment>
<feature type="transmembrane region" description="Helical" evidence="1">
    <location>
        <begin position="57"/>
        <end position="76"/>
    </location>
</feature>